<evidence type="ECO:0000313" key="2">
    <source>
        <dbReference type="EMBL" id="SEO97577.1"/>
    </source>
</evidence>
<organism evidence="2 3">
    <name type="scientific">Rhodopseudomonas pseudopalustris</name>
    <dbReference type="NCBI Taxonomy" id="1513892"/>
    <lineage>
        <taxon>Bacteria</taxon>
        <taxon>Pseudomonadati</taxon>
        <taxon>Pseudomonadota</taxon>
        <taxon>Alphaproteobacteria</taxon>
        <taxon>Hyphomicrobiales</taxon>
        <taxon>Nitrobacteraceae</taxon>
        <taxon>Rhodopseudomonas</taxon>
    </lineage>
</organism>
<sequence>MSPSISKPRQLTGKVVLAMLVTFFGVVFGVNALMMTLAIKTLPGTEVDSAYAASLAYESEIAAARDQDKRGWRVDAHVERKPDGQAALRVEARDKAGLPLAGLKFFGRLERPSDKRFDREIVLAEVGAGVYRGDASGVLPGRWELVLEGDQDGIRMFLSKNRLELN</sequence>
<proteinExistence type="predicted"/>
<dbReference type="EMBL" id="FODT01000006">
    <property type="protein sequence ID" value="SEO97577.1"/>
    <property type="molecule type" value="Genomic_DNA"/>
</dbReference>
<accession>A0A1H8U3B1</accession>
<reference evidence="3" key="1">
    <citation type="submission" date="2016-10" db="EMBL/GenBank/DDBJ databases">
        <authorList>
            <person name="Varghese N."/>
            <person name="Submissions S."/>
        </authorList>
    </citation>
    <scope>NUCLEOTIDE SEQUENCE [LARGE SCALE GENOMIC DNA]</scope>
    <source>
        <strain evidence="3">DSM 123</strain>
    </source>
</reference>
<dbReference type="RefSeq" id="WP_011501160.1">
    <property type="nucleotide sequence ID" value="NZ_FODT01000006.1"/>
</dbReference>
<keyword evidence="1" id="KW-1133">Transmembrane helix</keyword>
<dbReference type="PIRSF" id="PIRSF011386">
    <property type="entry name" value="FixH"/>
    <property type="match status" value="1"/>
</dbReference>
<dbReference type="Proteomes" id="UP000199615">
    <property type="component" value="Unassembled WGS sequence"/>
</dbReference>
<keyword evidence="1" id="KW-0812">Transmembrane</keyword>
<dbReference type="InterPro" id="IPR008620">
    <property type="entry name" value="FixH"/>
</dbReference>
<feature type="transmembrane region" description="Helical" evidence="1">
    <location>
        <begin position="15"/>
        <end position="39"/>
    </location>
</feature>
<name>A0A1H8U3B1_9BRAD</name>
<keyword evidence="1" id="KW-0472">Membrane</keyword>
<evidence type="ECO:0000256" key="1">
    <source>
        <dbReference type="SAM" id="Phobius"/>
    </source>
</evidence>
<dbReference type="Pfam" id="PF05751">
    <property type="entry name" value="FixH"/>
    <property type="match status" value="1"/>
</dbReference>
<dbReference type="OrthoDB" id="1495896at2"/>
<dbReference type="AlphaFoldDB" id="A0A1H8U3B1"/>
<evidence type="ECO:0000313" key="3">
    <source>
        <dbReference type="Proteomes" id="UP000199615"/>
    </source>
</evidence>
<gene>
    <name evidence="2" type="ORF">SAMN05444123_106261</name>
</gene>
<dbReference type="InterPro" id="IPR018037">
    <property type="entry name" value="FixH_proteobacterial"/>
</dbReference>
<keyword evidence="3" id="KW-1185">Reference proteome</keyword>
<protein>
    <submittedName>
        <fullName evidence="2">Nitrogen fixation protein FixH</fullName>
    </submittedName>
</protein>